<dbReference type="RefSeq" id="WP_284098897.1">
    <property type="nucleotide sequence ID" value="NZ_JARRAF010000001.1"/>
</dbReference>
<dbReference type="NCBIfam" id="TIGR03837">
    <property type="entry name" value="efp_Arg_rhamno"/>
    <property type="match status" value="1"/>
</dbReference>
<dbReference type="Proteomes" id="UP001172778">
    <property type="component" value="Unassembled WGS sequence"/>
</dbReference>
<accession>A0ABT7DRB7</accession>
<keyword evidence="9" id="KW-1185">Reference proteome</keyword>
<dbReference type="EMBL" id="JARRAF010000001">
    <property type="protein sequence ID" value="MDK2122614.1"/>
    <property type="molecule type" value="Genomic_DNA"/>
</dbReference>
<sequence>MTNSLHFTIFCKVVDNFGDIGICWRLARQLHSEHNASVSLWVDDLTSFQAIAPAIDCQQARQLLAGVEVVHWPDELVEFESDSNVIIESFACELPKAVVGWMVRQTKKPVWINLEYLTAESWIDGCHALASLQPAQALQKFFFFPGFSSASGGLLRERDLPGRRRSFQTGNQAPAFLQQWGIARQMDELLISLFCYDYAKVEDLLNCLREGENAVRCIVPAGKMVPAVCRFLELDQPDMRAIYRRGALSIQFIPFLNVQAYDELLWSCDLNFVRGEDSWIRAQWAAVPLIWQPYRQDDGAHLEKLDAFMQRYCAQLPDEVAQCWQAISRAWSGDEPLQEVWRDFIRVIKPLRIHAAHWADQLAQQPDLASNLVNFCQSRL</sequence>
<dbReference type="GO" id="GO:0003746">
    <property type="term" value="F:translation elongation factor activity"/>
    <property type="evidence" value="ECO:0007669"/>
    <property type="project" value="UniProtKB-KW"/>
</dbReference>
<keyword evidence="1" id="KW-0328">Glycosyltransferase</keyword>
<organism evidence="8 9">
    <name type="scientific">Parachitinimonas caeni</name>
    <dbReference type="NCBI Taxonomy" id="3031301"/>
    <lineage>
        <taxon>Bacteria</taxon>
        <taxon>Pseudomonadati</taxon>
        <taxon>Pseudomonadota</taxon>
        <taxon>Betaproteobacteria</taxon>
        <taxon>Neisseriales</taxon>
        <taxon>Chitinibacteraceae</taxon>
        <taxon>Parachitinimonas</taxon>
    </lineage>
</organism>
<comment type="function">
    <text evidence="3">Protein-arginine rhamnosyltransferase that catalyzes the transfer of a single rhamnose to elongation factor P (EF-P) on 'Lys-32', a modification required for EF-P-dependent rescue of polyproline stalled ribosomes.</text>
</comment>
<dbReference type="Pfam" id="PF10093">
    <property type="entry name" value="EarP"/>
    <property type="match status" value="1"/>
</dbReference>
<dbReference type="InterPro" id="IPR016633">
    <property type="entry name" value="EarP"/>
</dbReference>
<protein>
    <recommendedName>
        <fullName evidence="5">Protein-arginine rhamnosyltransferase</fullName>
    </recommendedName>
    <alternativeName>
        <fullName evidence="6">EF-P arginine rhamnosyltransferase</fullName>
    </alternativeName>
</protein>
<evidence type="ECO:0000313" key="9">
    <source>
        <dbReference type="Proteomes" id="UP001172778"/>
    </source>
</evidence>
<reference evidence="8" key="1">
    <citation type="submission" date="2023-03" db="EMBL/GenBank/DDBJ databases">
        <title>Chitinimonas shenzhenensis gen. nov., sp. nov., a novel member of family Burkholderiaceae isolated from activated sludge collected in Shen Zhen, China.</title>
        <authorList>
            <person name="Wang X."/>
        </authorList>
    </citation>
    <scope>NUCLEOTIDE SEQUENCE</scope>
    <source>
        <strain evidence="8">DQS-5</strain>
    </source>
</reference>
<keyword evidence="8" id="KW-0251">Elongation factor</keyword>
<evidence type="ECO:0000256" key="1">
    <source>
        <dbReference type="ARBA" id="ARBA00022676"/>
    </source>
</evidence>
<comment type="similarity">
    <text evidence="4">Belongs to the glycosyltransferase 104 family.</text>
</comment>
<evidence type="ECO:0000256" key="3">
    <source>
        <dbReference type="ARBA" id="ARBA00024303"/>
    </source>
</evidence>
<name>A0ABT7DRB7_9NEIS</name>
<comment type="caution">
    <text evidence="8">The sequence shown here is derived from an EMBL/GenBank/DDBJ whole genome shotgun (WGS) entry which is preliminary data.</text>
</comment>
<evidence type="ECO:0000256" key="6">
    <source>
        <dbReference type="ARBA" id="ARBA00030025"/>
    </source>
</evidence>
<evidence type="ECO:0000256" key="4">
    <source>
        <dbReference type="ARBA" id="ARBA00024346"/>
    </source>
</evidence>
<keyword evidence="2" id="KW-0808">Transferase</keyword>
<dbReference type="PIRSF" id="PIRSF015557">
    <property type="entry name" value="UCP015557"/>
    <property type="match status" value="1"/>
</dbReference>
<evidence type="ECO:0000256" key="5">
    <source>
        <dbReference type="ARBA" id="ARBA00024416"/>
    </source>
</evidence>
<evidence type="ECO:0000256" key="7">
    <source>
        <dbReference type="ARBA" id="ARBA00048472"/>
    </source>
</evidence>
<evidence type="ECO:0000313" key="8">
    <source>
        <dbReference type="EMBL" id="MDK2122614.1"/>
    </source>
</evidence>
<proteinExistence type="inferred from homology"/>
<keyword evidence="8" id="KW-0648">Protein biosynthesis</keyword>
<comment type="catalytic activity">
    <reaction evidence="7">
        <text>dTDP-beta-L-rhamnose + L-arginyl-[protein] = N(omega)-(alpha-L-rhamnosyl)-L-arginyl-[protein] + dTDP + H(+)</text>
        <dbReference type="Rhea" id="RHEA:66692"/>
        <dbReference type="Rhea" id="RHEA-COMP:10532"/>
        <dbReference type="Rhea" id="RHEA-COMP:17096"/>
        <dbReference type="ChEBI" id="CHEBI:15378"/>
        <dbReference type="ChEBI" id="CHEBI:29965"/>
        <dbReference type="ChEBI" id="CHEBI:57510"/>
        <dbReference type="ChEBI" id="CHEBI:58369"/>
        <dbReference type="ChEBI" id="CHEBI:167445"/>
    </reaction>
    <physiologicalReaction direction="left-to-right" evidence="7">
        <dbReference type="Rhea" id="RHEA:66693"/>
    </physiologicalReaction>
</comment>
<evidence type="ECO:0000256" key="2">
    <source>
        <dbReference type="ARBA" id="ARBA00022679"/>
    </source>
</evidence>
<gene>
    <name evidence="8" type="primary">earP</name>
    <name evidence="8" type="ORF">PZA18_00965</name>
</gene>